<accession>A0A7T2YUP9</accession>
<reference evidence="2 3" key="1">
    <citation type="submission" date="2020-12" db="EMBL/GenBank/DDBJ databases">
        <title>FDA dAtabase for Regulatory Grade micrObial Sequences (FDA-ARGOS): Supporting development and validation of Infectious Disease Dx tests.</title>
        <authorList>
            <person name="Sproer C."/>
            <person name="Gronow S."/>
            <person name="Severitt S."/>
            <person name="Schroder I."/>
            <person name="Tallon L."/>
            <person name="Sadzewicz L."/>
            <person name="Zhao X."/>
            <person name="Boylan J."/>
            <person name="Ott S."/>
            <person name="Bowen H."/>
            <person name="Vavikolanu K."/>
            <person name="Mehta A."/>
            <person name="Aluvathingal J."/>
            <person name="Nadendla S."/>
            <person name="Lowell S."/>
            <person name="Myers T."/>
            <person name="Yan Y."/>
            <person name="Sichtig H."/>
        </authorList>
    </citation>
    <scope>NUCLEOTIDE SEQUENCE [LARGE SCALE GENOMIC DNA]</scope>
    <source>
        <strain evidence="2 3">FDAARGOS_890</strain>
    </source>
</reference>
<gene>
    <name evidence="2" type="ORF">I6G47_04650</name>
</gene>
<dbReference type="AlphaFoldDB" id="A0A7T2YUP9"/>
<dbReference type="Proteomes" id="UP000595064">
    <property type="component" value="Chromosome"/>
</dbReference>
<dbReference type="Pfam" id="PF13391">
    <property type="entry name" value="HNH_2"/>
    <property type="match status" value="1"/>
</dbReference>
<organism evidence="2 3">
    <name type="scientific">Delftia lacustris</name>
    <dbReference type="NCBI Taxonomy" id="558537"/>
    <lineage>
        <taxon>Bacteria</taxon>
        <taxon>Pseudomonadati</taxon>
        <taxon>Pseudomonadota</taxon>
        <taxon>Betaproteobacteria</taxon>
        <taxon>Burkholderiales</taxon>
        <taxon>Comamonadaceae</taxon>
        <taxon>Delftia</taxon>
    </lineage>
</organism>
<protein>
    <submittedName>
        <fullName evidence="2">HNH endonuclease</fullName>
    </submittedName>
</protein>
<dbReference type="RefSeq" id="WP_016451756.1">
    <property type="nucleotide sequence ID" value="NZ_CP065748.1"/>
</dbReference>
<sequence>MANSWSNEELLASVNAYFQMAEKQESRSAYKKKEVYEELAVKFGRTAKAFEYRMQNISAVLDELNLPWIPGLKPAVNVGADVKSRLSQLIKNKNSEKVVEASNLNYERTWEKALDAVTQLGGFASRKQVKEWILTNEPEYNAKNLTDLYMMAVNSPARTGYSQNASPRRTDHGNRYDKLFKVGKGIFEIYDPVQHGVWEIYSDTSSSSRFGVSIRRISKPIGESLEVAEKEAEQEAAFNPTSVVDARKRVNAHIVRRRGQPEFRAALMEAYGNACSITNCDLPAVLEAAHIHPYKGDHTNVLSNGLLLRSDIHTLFDLRLISIESKTMLVRVAPELANTEYRNLEGLSLRRPKKNSQRVSSEALDWHFSQCEWCD</sequence>
<evidence type="ECO:0000313" key="3">
    <source>
        <dbReference type="Proteomes" id="UP000595064"/>
    </source>
</evidence>
<keyword evidence="2" id="KW-0540">Nuclease</keyword>
<proteinExistence type="predicted"/>
<name>A0A7T2YUP9_9BURK</name>
<dbReference type="KEGG" id="dla:I6G47_04650"/>
<dbReference type="EMBL" id="CP065748">
    <property type="protein sequence ID" value="QPS82381.1"/>
    <property type="molecule type" value="Genomic_DNA"/>
</dbReference>
<evidence type="ECO:0000313" key="2">
    <source>
        <dbReference type="EMBL" id="QPS82381.1"/>
    </source>
</evidence>
<feature type="domain" description="HNH nuclease" evidence="1">
    <location>
        <begin position="275"/>
        <end position="324"/>
    </location>
</feature>
<keyword evidence="2" id="KW-0255">Endonuclease</keyword>
<dbReference type="GO" id="GO:0004519">
    <property type="term" value="F:endonuclease activity"/>
    <property type="evidence" value="ECO:0007669"/>
    <property type="project" value="UniProtKB-KW"/>
</dbReference>
<evidence type="ECO:0000259" key="1">
    <source>
        <dbReference type="Pfam" id="PF13391"/>
    </source>
</evidence>
<keyword evidence="2" id="KW-0378">Hydrolase</keyword>
<keyword evidence="3" id="KW-1185">Reference proteome</keyword>
<dbReference type="InterPro" id="IPR003615">
    <property type="entry name" value="HNH_nuc"/>
</dbReference>